<dbReference type="SMART" id="SM00347">
    <property type="entry name" value="HTH_MARR"/>
    <property type="match status" value="1"/>
</dbReference>
<keyword evidence="4" id="KW-1185">Reference proteome</keyword>
<evidence type="ECO:0000313" key="3">
    <source>
        <dbReference type="EMBL" id="PRD68815.1"/>
    </source>
</evidence>
<dbReference type="AlphaFoldDB" id="A0A2S9KEL6"/>
<dbReference type="OrthoDB" id="9090742at2"/>
<dbReference type="Gene3D" id="1.10.10.10">
    <property type="entry name" value="Winged helix-like DNA-binding domain superfamily/Winged helix DNA-binding domain"/>
    <property type="match status" value="1"/>
</dbReference>
<comment type="caution">
    <text evidence="3">The sequence shown here is derived from an EMBL/GenBank/DDBJ whole genome shotgun (WGS) entry which is preliminary data.</text>
</comment>
<dbReference type="PANTHER" id="PTHR33164:SF57">
    <property type="entry name" value="MARR-FAMILY TRANSCRIPTIONAL REGULATOR"/>
    <property type="match status" value="1"/>
</dbReference>
<dbReference type="InterPro" id="IPR039422">
    <property type="entry name" value="MarR/SlyA-like"/>
</dbReference>
<dbReference type="InterPro" id="IPR000835">
    <property type="entry name" value="HTH_MarR-typ"/>
</dbReference>
<dbReference type="Proteomes" id="UP000238326">
    <property type="component" value="Unassembled WGS sequence"/>
</dbReference>
<protein>
    <submittedName>
        <fullName evidence="3">MarR family transcriptional regulator</fullName>
    </submittedName>
</protein>
<dbReference type="Pfam" id="PF12802">
    <property type="entry name" value="MarR_2"/>
    <property type="match status" value="1"/>
</dbReference>
<feature type="domain" description="HTH marR-type" evidence="2">
    <location>
        <begin position="25"/>
        <end position="158"/>
    </location>
</feature>
<sequence length="163" mass="17680">MTRRPHDTHSAPAPAPAPASAPSLERSLTYRLHLLHKLTDQDSQHAYPREAGLSLSDGRCLATIGSFEPLSVKDLAQQANLNKGQASRAAQALVDLGLVCKQHDSSDARGVVLTLTESGRQAFARTMALINKRNQEIFGCLDADEQASLSALFDRLIQHSLRS</sequence>
<dbReference type="GO" id="GO:0003700">
    <property type="term" value="F:DNA-binding transcription factor activity"/>
    <property type="evidence" value="ECO:0007669"/>
    <property type="project" value="InterPro"/>
</dbReference>
<evidence type="ECO:0000259" key="2">
    <source>
        <dbReference type="PROSITE" id="PS50995"/>
    </source>
</evidence>
<dbReference type="SUPFAM" id="SSF46785">
    <property type="entry name" value="Winged helix' DNA-binding domain"/>
    <property type="match status" value="1"/>
</dbReference>
<gene>
    <name evidence="3" type="ORF">C6P61_09970</name>
</gene>
<dbReference type="PANTHER" id="PTHR33164">
    <property type="entry name" value="TRANSCRIPTIONAL REGULATOR, MARR FAMILY"/>
    <property type="match status" value="1"/>
</dbReference>
<evidence type="ECO:0000256" key="1">
    <source>
        <dbReference type="SAM" id="MobiDB-lite"/>
    </source>
</evidence>
<feature type="region of interest" description="Disordered" evidence="1">
    <location>
        <begin position="1"/>
        <end position="23"/>
    </location>
</feature>
<dbReference type="InterPro" id="IPR036388">
    <property type="entry name" value="WH-like_DNA-bd_sf"/>
</dbReference>
<dbReference type="PRINTS" id="PR00598">
    <property type="entry name" value="HTHMARR"/>
</dbReference>
<accession>A0A2S9KEL6</accession>
<proteinExistence type="predicted"/>
<dbReference type="RefSeq" id="WP_105729775.1">
    <property type="nucleotide sequence ID" value="NZ_PVLR01000024.1"/>
</dbReference>
<reference evidence="3 4" key="1">
    <citation type="submission" date="2018-03" db="EMBL/GenBank/DDBJ databases">
        <title>Comparative genomics illustrates the genes involved in a hyperalkaliphilic mechanisms of Serpentinomonas isolated from highly-alkaline calcium-rich serpentinized springs.</title>
        <authorList>
            <person name="Suzuki S."/>
            <person name="Ishii S."/>
            <person name="Walworth N."/>
            <person name="Bird L."/>
            <person name="Kuenen J.G."/>
            <person name="Nealson K.H."/>
        </authorList>
    </citation>
    <scope>NUCLEOTIDE SEQUENCE [LARGE SCALE GENOMIC DNA]</scope>
    <source>
        <strain evidence="3 4">83</strain>
    </source>
</reference>
<name>A0A2S9KEL6_9BURK</name>
<organism evidence="3 4">
    <name type="scientific">Malikia spinosa</name>
    <dbReference type="NCBI Taxonomy" id="86180"/>
    <lineage>
        <taxon>Bacteria</taxon>
        <taxon>Pseudomonadati</taxon>
        <taxon>Pseudomonadota</taxon>
        <taxon>Betaproteobacteria</taxon>
        <taxon>Burkholderiales</taxon>
        <taxon>Comamonadaceae</taxon>
        <taxon>Malikia</taxon>
    </lineage>
</organism>
<dbReference type="InterPro" id="IPR036390">
    <property type="entry name" value="WH_DNA-bd_sf"/>
</dbReference>
<dbReference type="PROSITE" id="PS50995">
    <property type="entry name" value="HTH_MARR_2"/>
    <property type="match status" value="1"/>
</dbReference>
<evidence type="ECO:0000313" key="4">
    <source>
        <dbReference type="Proteomes" id="UP000238326"/>
    </source>
</evidence>
<dbReference type="GO" id="GO:0006950">
    <property type="term" value="P:response to stress"/>
    <property type="evidence" value="ECO:0007669"/>
    <property type="project" value="TreeGrafter"/>
</dbReference>
<dbReference type="EMBL" id="PVLR01000024">
    <property type="protein sequence ID" value="PRD68815.1"/>
    <property type="molecule type" value="Genomic_DNA"/>
</dbReference>